<dbReference type="Pfam" id="PF14344">
    <property type="entry name" value="DUF4397"/>
    <property type="match status" value="2"/>
</dbReference>
<comment type="caution">
    <text evidence="2">The sequence shown here is derived from an EMBL/GenBank/DDBJ whole genome shotgun (WGS) entry which is preliminary data.</text>
</comment>
<evidence type="ECO:0000259" key="1">
    <source>
        <dbReference type="Pfam" id="PF14344"/>
    </source>
</evidence>
<dbReference type="EMBL" id="JANCLT010000005">
    <property type="protein sequence ID" value="MCP8969242.1"/>
    <property type="molecule type" value="Genomic_DNA"/>
</dbReference>
<dbReference type="Proteomes" id="UP001156102">
    <property type="component" value="Unassembled WGS sequence"/>
</dbReference>
<keyword evidence="3" id="KW-1185">Reference proteome</keyword>
<evidence type="ECO:0000313" key="2">
    <source>
        <dbReference type="EMBL" id="MCP8969242.1"/>
    </source>
</evidence>
<evidence type="ECO:0000313" key="3">
    <source>
        <dbReference type="Proteomes" id="UP001156102"/>
    </source>
</evidence>
<dbReference type="RefSeq" id="WP_254759152.1">
    <property type="nucleotide sequence ID" value="NZ_JANCLT010000005.1"/>
</dbReference>
<feature type="domain" description="DUF4397" evidence="1">
    <location>
        <begin position="182"/>
        <end position="252"/>
    </location>
</feature>
<dbReference type="InterPro" id="IPR025510">
    <property type="entry name" value="DUF4397"/>
</dbReference>
<dbReference type="AlphaFoldDB" id="A0AA41X5Q1"/>
<accession>A0AA41X5Q1</accession>
<gene>
    <name evidence="2" type="ORF">NK662_11900</name>
</gene>
<organism evidence="2 3">
    <name type="scientific">Ectobacillus ponti</name>
    <dbReference type="NCBI Taxonomy" id="2961894"/>
    <lineage>
        <taxon>Bacteria</taxon>
        <taxon>Bacillati</taxon>
        <taxon>Bacillota</taxon>
        <taxon>Bacilli</taxon>
        <taxon>Bacillales</taxon>
        <taxon>Bacillaceae</taxon>
        <taxon>Ectobacillus</taxon>
    </lineage>
</organism>
<name>A0AA41X5Q1_9BACI</name>
<feature type="domain" description="DUF4397" evidence="1">
    <location>
        <begin position="64"/>
        <end position="178"/>
    </location>
</feature>
<reference evidence="2" key="1">
    <citation type="submission" date="2022-07" db="EMBL/GenBank/DDBJ databases">
        <authorList>
            <person name="Li W.-J."/>
            <person name="Deng Q.-Q."/>
        </authorList>
    </citation>
    <scope>NUCLEOTIDE SEQUENCE</scope>
    <source>
        <strain evidence="2">SYSU M60031</strain>
    </source>
</reference>
<protein>
    <submittedName>
        <fullName evidence="2">DUF4397 domain-containing protein</fullName>
    </submittedName>
</protein>
<proteinExistence type="predicted"/>
<sequence>MFQTETDRYAFEAAMYEQLACYYKYSDPQKHMEFYLKHYEAVQKLSRAYQQGRAPQQPSGTQPAQVRVLHASPNAPAVDVYINGQRALQNVTFKQFSSYVAVPQGQYRIDVYPAGTQTTPVVSAIVPVMSNMAYTIAAAGDAAKLQLLAFADSTYLPYGQAKVRFIHLSPDAPAVDIANQGGDVILPNVSFKQATEYLQVSPGVTDLEVRLAGKKDVVLSLPDAKIEANKIYSICAVGFTGKEPKLEALFLTN</sequence>